<dbReference type="EMBL" id="QSON01000028">
    <property type="protein sequence ID" value="RGI95762.1"/>
    <property type="molecule type" value="Genomic_DNA"/>
</dbReference>
<accession>A0A374NZ30</accession>
<gene>
    <name evidence="1" type="ORF">DXD79_31190</name>
</gene>
<protein>
    <submittedName>
        <fullName evidence="1">Uncharacterized protein</fullName>
    </submittedName>
</protein>
<proteinExistence type="predicted"/>
<evidence type="ECO:0000313" key="1">
    <source>
        <dbReference type="EMBL" id="RGI95762.1"/>
    </source>
</evidence>
<dbReference type="AlphaFoldDB" id="A0A374NZ30"/>
<reference evidence="1 2" key="1">
    <citation type="submission" date="2018-08" db="EMBL/GenBank/DDBJ databases">
        <title>A genome reference for cultivated species of the human gut microbiota.</title>
        <authorList>
            <person name="Zou Y."/>
            <person name="Xue W."/>
            <person name="Luo G."/>
        </authorList>
    </citation>
    <scope>NUCLEOTIDE SEQUENCE [LARGE SCALE GENOMIC DNA]</scope>
    <source>
        <strain evidence="1 2">TM09-12</strain>
    </source>
</reference>
<sequence length="131" mass="15546">MKNEFISRKKNFQGTEGYMVSQMIQGKPTCEQFVPADNYEEFCKSINTIPRVMTVKAEILMCTTKAEKIECCRTYFNQILEEKDPQRTLQLVDLMNVMEREFGTFRIYPTEEFMAREEVKLYHEISMARDL</sequence>
<dbReference type="Proteomes" id="UP000263014">
    <property type="component" value="Unassembled WGS sequence"/>
</dbReference>
<name>A0A374NZ30_9FIRM</name>
<dbReference type="RefSeq" id="WP_118033331.1">
    <property type="nucleotide sequence ID" value="NZ_BQNJ01000003.1"/>
</dbReference>
<evidence type="ECO:0000313" key="2">
    <source>
        <dbReference type="Proteomes" id="UP000263014"/>
    </source>
</evidence>
<organism evidence="1 2">
    <name type="scientific">Hungatella hathewayi</name>
    <dbReference type="NCBI Taxonomy" id="154046"/>
    <lineage>
        <taxon>Bacteria</taxon>
        <taxon>Bacillati</taxon>
        <taxon>Bacillota</taxon>
        <taxon>Clostridia</taxon>
        <taxon>Lachnospirales</taxon>
        <taxon>Lachnospiraceae</taxon>
        <taxon>Hungatella</taxon>
    </lineage>
</organism>
<comment type="caution">
    <text evidence="1">The sequence shown here is derived from an EMBL/GenBank/DDBJ whole genome shotgun (WGS) entry which is preliminary data.</text>
</comment>